<accession>A0A5C6BZT7</accession>
<sequence length="48" mass="5823">MHDYICSEYGIQWSHDTDLTPTFIRHIRSPEHALLRRFDERCQGEVMM</sequence>
<protein>
    <submittedName>
        <fullName evidence="1">Uncharacterized protein</fullName>
    </submittedName>
</protein>
<dbReference type="AlphaFoldDB" id="A0A5C6BZT7"/>
<proteinExistence type="predicted"/>
<keyword evidence="2" id="KW-1185">Reference proteome</keyword>
<evidence type="ECO:0000313" key="1">
    <source>
        <dbReference type="EMBL" id="TWU17217.1"/>
    </source>
</evidence>
<dbReference type="Proteomes" id="UP000316304">
    <property type="component" value="Unassembled WGS sequence"/>
</dbReference>
<organism evidence="1 2">
    <name type="scientific">Novipirellula galeiformis</name>
    <dbReference type="NCBI Taxonomy" id="2528004"/>
    <lineage>
        <taxon>Bacteria</taxon>
        <taxon>Pseudomonadati</taxon>
        <taxon>Planctomycetota</taxon>
        <taxon>Planctomycetia</taxon>
        <taxon>Pirellulales</taxon>
        <taxon>Pirellulaceae</taxon>
        <taxon>Novipirellula</taxon>
    </lineage>
</organism>
<comment type="caution">
    <text evidence="1">The sequence shown here is derived from an EMBL/GenBank/DDBJ whole genome shotgun (WGS) entry which is preliminary data.</text>
</comment>
<name>A0A5C6BZT7_9BACT</name>
<gene>
    <name evidence="1" type="ORF">Pla52o_53920</name>
</gene>
<reference evidence="1 2" key="1">
    <citation type="submission" date="2019-02" db="EMBL/GenBank/DDBJ databases">
        <title>Deep-cultivation of Planctomycetes and their phenomic and genomic characterization uncovers novel biology.</title>
        <authorList>
            <person name="Wiegand S."/>
            <person name="Jogler M."/>
            <person name="Boedeker C."/>
            <person name="Pinto D."/>
            <person name="Vollmers J."/>
            <person name="Rivas-Marin E."/>
            <person name="Kohn T."/>
            <person name="Peeters S.H."/>
            <person name="Heuer A."/>
            <person name="Rast P."/>
            <person name="Oberbeckmann S."/>
            <person name="Bunk B."/>
            <person name="Jeske O."/>
            <person name="Meyerdierks A."/>
            <person name="Storesund J.E."/>
            <person name="Kallscheuer N."/>
            <person name="Luecker S."/>
            <person name="Lage O.M."/>
            <person name="Pohl T."/>
            <person name="Merkel B.J."/>
            <person name="Hornburger P."/>
            <person name="Mueller R.-W."/>
            <person name="Bruemmer F."/>
            <person name="Labrenz M."/>
            <person name="Spormann A.M."/>
            <person name="Op Den Camp H."/>
            <person name="Overmann J."/>
            <person name="Amann R."/>
            <person name="Jetten M.S.M."/>
            <person name="Mascher T."/>
            <person name="Medema M.H."/>
            <person name="Devos D.P."/>
            <person name="Kaster A.-K."/>
            <person name="Ovreas L."/>
            <person name="Rohde M."/>
            <person name="Galperin M.Y."/>
            <person name="Jogler C."/>
        </authorList>
    </citation>
    <scope>NUCLEOTIDE SEQUENCE [LARGE SCALE GENOMIC DNA]</scope>
    <source>
        <strain evidence="1 2">Pla52o</strain>
    </source>
</reference>
<dbReference type="EMBL" id="SJPT01000014">
    <property type="protein sequence ID" value="TWU17217.1"/>
    <property type="molecule type" value="Genomic_DNA"/>
</dbReference>
<evidence type="ECO:0000313" key="2">
    <source>
        <dbReference type="Proteomes" id="UP000316304"/>
    </source>
</evidence>